<comment type="caution">
    <text evidence="2">The sequence shown here is derived from an EMBL/GenBank/DDBJ whole genome shotgun (WGS) entry which is preliminary data.</text>
</comment>
<reference evidence="2 3" key="1">
    <citation type="submission" date="2024-09" db="EMBL/GenBank/DDBJ databases">
        <title>Chromosome-scale assembly of Riccia fluitans.</title>
        <authorList>
            <person name="Paukszto L."/>
            <person name="Sawicki J."/>
            <person name="Karawczyk K."/>
            <person name="Piernik-Szablinska J."/>
            <person name="Szczecinska M."/>
            <person name="Mazdziarz M."/>
        </authorList>
    </citation>
    <scope>NUCLEOTIDE SEQUENCE [LARGE SCALE GENOMIC DNA]</scope>
    <source>
        <strain evidence="2">Rf_01</strain>
        <tissue evidence="2">Aerial parts of the thallus</tissue>
    </source>
</reference>
<evidence type="ECO:0000313" key="2">
    <source>
        <dbReference type="EMBL" id="KAL2629691.1"/>
    </source>
</evidence>
<accession>A0ABD1YGB3</accession>
<dbReference type="AlphaFoldDB" id="A0ABD1YGB3"/>
<sequence length="115" mass="13595">MKELAREMMKRKCQEHQKMERTTQMKQQMFSKEAKEANQTLNEDEQEAAKRNQMKPAKKPRRVPEKTFDVSLTIGIPGENIDEKVFDLLVKWLEYRAEMAVLALERGDTFLQLHV</sequence>
<dbReference type="EMBL" id="JBHFFA010000004">
    <property type="protein sequence ID" value="KAL2629691.1"/>
    <property type="molecule type" value="Genomic_DNA"/>
</dbReference>
<feature type="compositionally biased region" description="Basic and acidic residues" evidence="1">
    <location>
        <begin position="1"/>
        <end position="23"/>
    </location>
</feature>
<keyword evidence="3" id="KW-1185">Reference proteome</keyword>
<proteinExistence type="predicted"/>
<feature type="compositionally biased region" description="Basic residues" evidence="1">
    <location>
        <begin position="52"/>
        <end position="61"/>
    </location>
</feature>
<dbReference type="Proteomes" id="UP001605036">
    <property type="component" value="Unassembled WGS sequence"/>
</dbReference>
<organism evidence="2 3">
    <name type="scientific">Riccia fluitans</name>
    <dbReference type="NCBI Taxonomy" id="41844"/>
    <lineage>
        <taxon>Eukaryota</taxon>
        <taxon>Viridiplantae</taxon>
        <taxon>Streptophyta</taxon>
        <taxon>Embryophyta</taxon>
        <taxon>Marchantiophyta</taxon>
        <taxon>Marchantiopsida</taxon>
        <taxon>Marchantiidae</taxon>
        <taxon>Marchantiales</taxon>
        <taxon>Ricciaceae</taxon>
        <taxon>Riccia</taxon>
    </lineage>
</organism>
<protein>
    <submittedName>
        <fullName evidence="2">Uncharacterized protein</fullName>
    </submittedName>
</protein>
<gene>
    <name evidence="2" type="ORF">R1flu_014377</name>
</gene>
<feature type="region of interest" description="Disordered" evidence="1">
    <location>
        <begin position="1"/>
        <end position="64"/>
    </location>
</feature>
<name>A0ABD1YGB3_9MARC</name>
<evidence type="ECO:0000313" key="3">
    <source>
        <dbReference type="Proteomes" id="UP001605036"/>
    </source>
</evidence>
<evidence type="ECO:0000256" key="1">
    <source>
        <dbReference type="SAM" id="MobiDB-lite"/>
    </source>
</evidence>